<dbReference type="EMBL" id="JAPDFW010000114">
    <property type="protein sequence ID" value="KAJ5068586.1"/>
    <property type="molecule type" value="Genomic_DNA"/>
</dbReference>
<dbReference type="Pfam" id="PF00168">
    <property type="entry name" value="C2"/>
    <property type="match status" value="1"/>
</dbReference>
<dbReference type="GO" id="GO:0004609">
    <property type="term" value="F:phosphatidylserine decarboxylase activity"/>
    <property type="evidence" value="ECO:0007669"/>
    <property type="project" value="UniProtKB-EC"/>
</dbReference>
<dbReference type="SUPFAM" id="SSF47473">
    <property type="entry name" value="EF-hand"/>
    <property type="match status" value="1"/>
</dbReference>
<evidence type="ECO:0000256" key="7">
    <source>
        <dbReference type="ARBA" id="ARBA00023209"/>
    </source>
</evidence>
<dbReference type="PROSITE" id="PS50222">
    <property type="entry name" value="EF_HAND_2"/>
    <property type="match status" value="1"/>
</dbReference>
<evidence type="ECO:0000256" key="10">
    <source>
        <dbReference type="ARBA" id="ARBA00023317"/>
    </source>
</evidence>
<evidence type="ECO:0000256" key="1">
    <source>
        <dbReference type="ARBA" id="ARBA00001928"/>
    </source>
</evidence>
<evidence type="ECO:0000256" key="9">
    <source>
        <dbReference type="ARBA" id="ARBA00023264"/>
    </source>
</evidence>
<reference evidence="14" key="1">
    <citation type="submission" date="2022-10" db="EMBL/GenBank/DDBJ databases">
        <title>Novel sulphate-reducing endosymbionts in the free-living metamonad Anaeramoeba.</title>
        <authorList>
            <person name="Jerlstrom-Hultqvist J."/>
            <person name="Cepicka I."/>
            <person name="Gallot-Lavallee L."/>
            <person name="Salas-Leiva D."/>
            <person name="Curtis B.A."/>
            <person name="Zahonova K."/>
            <person name="Pipaliya S."/>
            <person name="Dacks J."/>
            <person name="Roger A.J."/>
        </authorList>
    </citation>
    <scope>NUCLEOTIDE SEQUENCE</scope>
    <source>
        <strain evidence="14">BMAN</strain>
    </source>
</reference>
<dbReference type="Gene3D" id="1.10.238.10">
    <property type="entry name" value="EF-hand"/>
    <property type="match status" value="1"/>
</dbReference>
<keyword evidence="4" id="KW-0444">Lipid biosynthesis</keyword>
<keyword evidence="7" id="KW-0594">Phospholipid biosynthesis</keyword>
<dbReference type="CDD" id="cd00051">
    <property type="entry name" value="EFh"/>
    <property type="match status" value="1"/>
</dbReference>
<dbReference type="InterPro" id="IPR000008">
    <property type="entry name" value="C2_dom"/>
</dbReference>
<proteinExistence type="predicted"/>
<evidence type="ECO:0000256" key="8">
    <source>
        <dbReference type="ARBA" id="ARBA00023239"/>
    </source>
</evidence>
<dbReference type="InterPro" id="IPR011992">
    <property type="entry name" value="EF-hand-dom_pair"/>
</dbReference>
<feature type="domain" description="EF-hand" evidence="13">
    <location>
        <begin position="278"/>
        <end position="313"/>
    </location>
</feature>
<evidence type="ECO:0000259" key="13">
    <source>
        <dbReference type="PROSITE" id="PS50222"/>
    </source>
</evidence>
<dbReference type="PROSITE" id="PS50004">
    <property type="entry name" value="C2"/>
    <property type="match status" value="1"/>
</dbReference>
<keyword evidence="15" id="KW-1185">Reference proteome</keyword>
<comment type="caution">
    <text evidence="14">The sequence shown here is derived from an EMBL/GenBank/DDBJ whole genome shotgun (WGS) entry which is preliminary data.</text>
</comment>
<evidence type="ECO:0000256" key="2">
    <source>
        <dbReference type="ARBA" id="ARBA00005189"/>
    </source>
</evidence>
<dbReference type="NCBIfam" id="TIGR00163">
    <property type="entry name" value="PS_decarb"/>
    <property type="match status" value="1"/>
</dbReference>
<evidence type="ECO:0000313" key="15">
    <source>
        <dbReference type="Proteomes" id="UP001149090"/>
    </source>
</evidence>
<keyword evidence="9" id="KW-1208">Phospholipid metabolism</keyword>
<organism evidence="14 15">
    <name type="scientific">Anaeramoeba ignava</name>
    <name type="common">Anaerobic marine amoeba</name>
    <dbReference type="NCBI Taxonomy" id="1746090"/>
    <lineage>
        <taxon>Eukaryota</taxon>
        <taxon>Metamonada</taxon>
        <taxon>Anaeramoebidae</taxon>
        <taxon>Anaeramoeba</taxon>
    </lineage>
</organism>
<evidence type="ECO:0000256" key="11">
    <source>
        <dbReference type="ARBA" id="ARBA00024326"/>
    </source>
</evidence>
<dbReference type="InterPro" id="IPR003817">
    <property type="entry name" value="PS_Dcarbxylase"/>
</dbReference>
<evidence type="ECO:0000259" key="12">
    <source>
        <dbReference type="PROSITE" id="PS50004"/>
    </source>
</evidence>
<name>A0A9Q0L8X1_ANAIG</name>
<dbReference type="PANTHER" id="PTHR10067">
    <property type="entry name" value="PHOSPHATIDYLSERINE DECARBOXYLASE"/>
    <property type="match status" value="1"/>
</dbReference>
<evidence type="ECO:0000256" key="6">
    <source>
        <dbReference type="ARBA" id="ARBA00023098"/>
    </source>
</evidence>
<evidence type="ECO:0000256" key="4">
    <source>
        <dbReference type="ARBA" id="ARBA00022516"/>
    </source>
</evidence>
<dbReference type="Pfam" id="PF02666">
    <property type="entry name" value="PS_Dcarbxylase"/>
    <property type="match status" value="1"/>
</dbReference>
<sequence length="737" mass="85096">MIQTTEIFILTIKIISAIYLLASDYNGFSDPYVKITAGSHIVKTSTIQKNLNPNWNESFQFIFHELPELIHLEVFDADFWTPDDPIGDVYISNLTTYLSQEKDLLLSLENVPHGKIHLQIKLKRMFVEDYLSSSPLGLFRITLLDLNDFSKRTIRKNSLFAQIVYGNEIFRTTNHLSSDQNLLQEASLWITDRSVNFLVGFKLYGTNFFNKEIKLCSKYLNISHFMDEKDHDIEIPLQSRIIKTDSDLASFKNGNIYQKSSVVANLHARVSFISMKTLERDFWTSICKNFDKDLNGMIDKEEFIDIFQALGSEFSAQQLSKFFGLADRKNEDKSQLKNNLKYLSFDEFEDFVKKKFGKEDKSFIKQCPIQKLDLSEKTEEEKMMIISMNIENSLNKNAIMMKHYKMFSNEDKKYSSKRKRGVVFVMDRKTGIVTEENMPANVKIFTRSMFLTKATRKTTNKKGVREILKHLTIRQGEQKDRFESKKEILPFIKRHNINVNEFLLDVKEFKTFNEFFYRKLKPGARSIDDIDDEHVVVSPADCRISVFPTISDATQIWIKGKNFTLLNLFGKDNNYSAQLASQFDGGSLMIARLAPQDYHRFHWSVGGEIIEPEIRIPGAYFTVSQISVTQEFDIYTENIRIVSVIETKEFGKVIVVSVGATCVGSIILTTGPGDKVLKGDEHGYFQFGGSTLLYLFQKGTIVFEKDVLENSIHLLETLIRMGERIGYSTKRIKEMEN</sequence>
<dbReference type="EC" id="4.1.1.65" evidence="3"/>
<keyword evidence="8" id="KW-0456">Lyase</keyword>
<keyword evidence="5" id="KW-0210">Decarboxylase</keyword>
<dbReference type="PRINTS" id="PR00360">
    <property type="entry name" value="C2DOMAIN"/>
</dbReference>
<dbReference type="OrthoDB" id="5973539at2759"/>
<keyword evidence="10" id="KW-0670">Pyruvate</keyword>
<dbReference type="InterPro" id="IPR033177">
    <property type="entry name" value="PSD-B"/>
</dbReference>
<dbReference type="SMART" id="SM00239">
    <property type="entry name" value="C2"/>
    <property type="match status" value="1"/>
</dbReference>
<dbReference type="OMA" id="IRMGERI"/>
<comment type="cofactor">
    <cofactor evidence="1">
        <name>pyruvate</name>
        <dbReference type="ChEBI" id="CHEBI:15361"/>
    </cofactor>
</comment>
<dbReference type="Gene3D" id="2.60.40.150">
    <property type="entry name" value="C2 domain"/>
    <property type="match status" value="1"/>
</dbReference>
<gene>
    <name evidence="14" type="ORF">M0811_02528</name>
</gene>
<dbReference type="Proteomes" id="UP001149090">
    <property type="component" value="Unassembled WGS sequence"/>
</dbReference>
<comment type="pathway">
    <text evidence="2">Lipid metabolism.</text>
</comment>
<evidence type="ECO:0000256" key="3">
    <source>
        <dbReference type="ARBA" id="ARBA00012243"/>
    </source>
</evidence>
<dbReference type="GO" id="GO:0008654">
    <property type="term" value="P:phospholipid biosynthetic process"/>
    <property type="evidence" value="ECO:0007669"/>
    <property type="project" value="UniProtKB-KW"/>
</dbReference>
<evidence type="ECO:0000313" key="14">
    <source>
        <dbReference type="EMBL" id="KAJ5068586.1"/>
    </source>
</evidence>
<dbReference type="SUPFAM" id="SSF49562">
    <property type="entry name" value="C2 domain (Calcium/lipid-binding domain, CaLB)"/>
    <property type="match status" value="1"/>
</dbReference>
<dbReference type="InterPro" id="IPR035892">
    <property type="entry name" value="C2_domain_sf"/>
</dbReference>
<dbReference type="InterPro" id="IPR002048">
    <property type="entry name" value="EF_hand_dom"/>
</dbReference>
<evidence type="ECO:0000256" key="5">
    <source>
        <dbReference type="ARBA" id="ARBA00022793"/>
    </source>
</evidence>
<protein>
    <recommendedName>
        <fullName evidence="3">phosphatidylserine decarboxylase</fullName>
        <ecNumber evidence="3">4.1.1.65</ecNumber>
    </recommendedName>
</protein>
<dbReference type="PANTHER" id="PTHR10067:SF17">
    <property type="entry name" value="PHOSPHATIDYLSERINE DECARBOXYLASE PROENZYME 2"/>
    <property type="match status" value="1"/>
</dbReference>
<dbReference type="AlphaFoldDB" id="A0A9Q0L8X1"/>
<dbReference type="GO" id="GO:0005509">
    <property type="term" value="F:calcium ion binding"/>
    <property type="evidence" value="ECO:0007669"/>
    <property type="project" value="InterPro"/>
</dbReference>
<comment type="pathway">
    <text evidence="11">Phospholipid metabolism; phosphatidylethanolamine biosynthesis.</text>
</comment>
<keyword evidence="6" id="KW-0443">Lipid metabolism</keyword>
<feature type="domain" description="C2" evidence="12">
    <location>
        <begin position="1"/>
        <end position="108"/>
    </location>
</feature>
<accession>A0A9Q0L8X1</accession>